<evidence type="ECO:0000313" key="4">
    <source>
        <dbReference type="Proteomes" id="UP001302602"/>
    </source>
</evidence>
<comment type="caution">
    <text evidence="3">The sequence shown here is derived from an EMBL/GenBank/DDBJ whole genome shotgun (WGS) entry which is preliminary data.</text>
</comment>
<dbReference type="SUPFAM" id="SSF51322">
    <property type="entry name" value="Cyanovirin-N"/>
    <property type="match status" value="1"/>
</dbReference>
<evidence type="ECO:0000313" key="3">
    <source>
        <dbReference type="EMBL" id="KAK4126771.1"/>
    </source>
</evidence>
<dbReference type="EMBL" id="MU853224">
    <property type="protein sequence ID" value="KAK4126771.1"/>
    <property type="molecule type" value="Genomic_DNA"/>
</dbReference>
<sequence>MKTVFALLPLISAVMAENISSTCRNLTLDPATEVLSGACNDGQGSNAAWQPTSLDLNTCLVFDDDQNQILWQLYGNFGAQCDSCHFFWNKDPVWGFQRLN</sequence>
<dbReference type="RefSeq" id="XP_062650542.1">
    <property type="nucleotide sequence ID" value="XM_062796875.1"/>
</dbReference>
<feature type="chain" id="PRO_5043019859" description="Cyanovirin-N domain-containing protein" evidence="1">
    <location>
        <begin position="17"/>
        <end position="100"/>
    </location>
</feature>
<feature type="signal peptide" evidence="1">
    <location>
        <begin position="1"/>
        <end position="16"/>
    </location>
</feature>
<evidence type="ECO:0000256" key="1">
    <source>
        <dbReference type="SAM" id="SignalP"/>
    </source>
</evidence>
<keyword evidence="1" id="KW-0732">Signal</keyword>
<accession>A0AAN6Z6A4</accession>
<dbReference type="InterPro" id="IPR011058">
    <property type="entry name" value="Cyanovirin-N"/>
</dbReference>
<protein>
    <recommendedName>
        <fullName evidence="2">Cyanovirin-N domain-containing protein</fullName>
    </recommendedName>
</protein>
<dbReference type="InterPro" id="IPR036673">
    <property type="entry name" value="Cyanovirin-N_sf"/>
</dbReference>
<evidence type="ECO:0000259" key="2">
    <source>
        <dbReference type="Pfam" id="PF08881"/>
    </source>
</evidence>
<keyword evidence="4" id="KW-1185">Reference proteome</keyword>
<dbReference type="GeneID" id="87833643"/>
<dbReference type="Proteomes" id="UP001302602">
    <property type="component" value="Unassembled WGS sequence"/>
</dbReference>
<gene>
    <name evidence="3" type="ORF">N657DRAFT_687183</name>
</gene>
<name>A0AAN6Z6A4_9PEZI</name>
<reference evidence="3" key="1">
    <citation type="journal article" date="2023" name="Mol. Phylogenet. Evol.">
        <title>Genome-scale phylogeny and comparative genomics of the fungal order Sordariales.</title>
        <authorList>
            <person name="Hensen N."/>
            <person name="Bonometti L."/>
            <person name="Westerberg I."/>
            <person name="Brannstrom I.O."/>
            <person name="Guillou S."/>
            <person name="Cros-Aarteil S."/>
            <person name="Calhoun S."/>
            <person name="Haridas S."/>
            <person name="Kuo A."/>
            <person name="Mondo S."/>
            <person name="Pangilinan J."/>
            <person name="Riley R."/>
            <person name="LaButti K."/>
            <person name="Andreopoulos B."/>
            <person name="Lipzen A."/>
            <person name="Chen C."/>
            <person name="Yan M."/>
            <person name="Daum C."/>
            <person name="Ng V."/>
            <person name="Clum A."/>
            <person name="Steindorff A."/>
            <person name="Ohm R.A."/>
            <person name="Martin F."/>
            <person name="Silar P."/>
            <person name="Natvig D.O."/>
            <person name="Lalanne C."/>
            <person name="Gautier V."/>
            <person name="Ament-Velasquez S.L."/>
            <person name="Kruys A."/>
            <person name="Hutchinson M.I."/>
            <person name="Powell A.J."/>
            <person name="Barry K."/>
            <person name="Miller A.N."/>
            <person name="Grigoriev I.V."/>
            <person name="Debuchy R."/>
            <person name="Gladieux P."/>
            <person name="Hiltunen Thoren M."/>
            <person name="Johannesson H."/>
        </authorList>
    </citation>
    <scope>NUCLEOTIDE SEQUENCE</scope>
    <source>
        <strain evidence="3">CBS 731.68</strain>
    </source>
</reference>
<proteinExistence type="predicted"/>
<dbReference type="AlphaFoldDB" id="A0AAN6Z6A4"/>
<feature type="domain" description="Cyanovirin-N" evidence="2">
    <location>
        <begin position="20"/>
        <end position="87"/>
    </location>
</feature>
<reference evidence="3" key="2">
    <citation type="submission" date="2023-05" db="EMBL/GenBank/DDBJ databases">
        <authorList>
            <consortium name="Lawrence Berkeley National Laboratory"/>
            <person name="Steindorff A."/>
            <person name="Hensen N."/>
            <person name="Bonometti L."/>
            <person name="Westerberg I."/>
            <person name="Brannstrom I.O."/>
            <person name="Guillou S."/>
            <person name="Cros-Aarteil S."/>
            <person name="Calhoun S."/>
            <person name="Haridas S."/>
            <person name="Kuo A."/>
            <person name="Mondo S."/>
            <person name="Pangilinan J."/>
            <person name="Riley R."/>
            <person name="Labutti K."/>
            <person name="Andreopoulos B."/>
            <person name="Lipzen A."/>
            <person name="Chen C."/>
            <person name="Yanf M."/>
            <person name="Daum C."/>
            <person name="Ng V."/>
            <person name="Clum A."/>
            <person name="Ohm R."/>
            <person name="Martin F."/>
            <person name="Silar P."/>
            <person name="Natvig D."/>
            <person name="Lalanne C."/>
            <person name="Gautier V."/>
            <person name="Ament-Velasquez S.L."/>
            <person name="Kruys A."/>
            <person name="Hutchinson M.I."/>
            <person name="Powell A.J."/>
            <person name="Barry K."/>
            <person name="Miller A.N."/>
            <person name="Grigoriev I.V."/>
            <person name="Debuchy R."/>
            <person name="Gladieux P."/>
            <person name="Thoren M.H."/>
            <person name="Johannesson H."/>
        </authorList>
    </citation>
    <scope>NUCLEOTIDE SEQUENCE</scope>
    <source>
        <strain evidence="3">CBS 731.68</strain>
    </source>
</reference>
<dbReference type="Gene3D" id="2.30.60.10">
    <property type="entry name" value="Cyanovirin-N"/>
    <property type="match status" value="1"/>
</dbReference>
<dbReference type="Pfam" id="PF08881">
    <property type="entry name" value="CVNH"/>
    <property type="match status" value="1"/>
</dbReference>
<organism evidence="3 4">
    <name type="scientific">Parathielavia appendiculata</name>
    <dbReference type="NCBI Taxonomy" id="2587402"/>
    <lineage>
        <taxon>Eukaryota</taxon>
        <taxon>Fungi</taxon>
        <taxon>Dikarya</taxon>
        <taxon>Ascomycota</taxon>
        <taxon>Pezizomycotina</taxon>
        <taxon>Sordariomycetes</taxon>
        <taxon>Sordariomycetidae</taxon>
        <taxon>Sordariales</taxon>
        <taxon>Chaetomiaceae</taxon>
        <taxon>Parathielavia</taxon>
    </lineage>
</organism>